<evidence type="ECO:0000256" key="3">
    <source>
        <dbReference type="ARBA" id="ARBA00022989"/>
    </source>
</evidence>
<keyword evidence="3 6" id="KW-1133">Transmembrane helix</keyword>
<evidence type="ECO:0000313" key="7">
    <source>
        <dbReference type="EMBL" id="KZT34253.1"/>
    </source>
</evidence>
<dbReference type="AlphaFoldDB" id="A0A165ZFA1"/>
<dbReference type="OrthoDB" id="407617at2759"/>
<evidence type="ECO:0000256" key="1">
    <source>
        <dbReference type="ARBA" id="ARBA00004141"/>
    </source>
</evidence>
<name>A0A165ZFA1_9AGAM</name>
<sequence>MKEQKTAENVLGTIGTILWCGQLIPQAWKTWREHSAEGLSASFMLLWALASIFLGVYNIVQDINIPLIVQPQAFGFLAVICWTQCLYYQSKKPFILCLIILLVFSLGATGFEVGMTFALRHALKVHPESGNRGVQFFGIMSSVLVSLGLVPQYIEIWKLKQVKGVSYAFMAIDISGAVFSVLSLAFKAKWDVLASVVYSLVILLDGLVLIAACILNPRARRIQRQEKARLDAEKAEAASHPSPSSGSLNPA</sequence>
<dbReference type="PANTHER" id="PTHR16201">
    <property type="entry name" value="SEVEN TRANSMEMBRANE PROTEIN 1-RELATED"/>
    <property type="match status" value="1"/>
</dbReference>
<feature type="compositionally biased region" description="Polar residues" evidence="5">
    <location>
        <begin position="241"/>
        <end position="251"/>
    </location>
</feature>
<feature type="transmembrane region" description="Helical" evidence="6">
    <location>
        <begin position="38"/>
        <end position="57"/>
    </location>
</feature>
<feature type="region of interest" description="Disordered" evidence="5">
    <location>
        <begin position="230"/>
        <end position="251"/>
    </location>
</feature>
<gene>
    <name evidence="7" type="ORF">SISSUDRAFT_1010183</name>
</gene>
<evidence type="ECO:0000256" key="5">
    <source>
        <dbReference type="SAM" id="MobiDB-lite"/>
    </source>
</evidence>
<reference evidence="7 8" key="1">
    <citation type="journal article" date="2016" name="Mol. Biol. Evol.">
        <title>Comparative Genomics of Early-Diverging Mushroom-Forming Fungi Provides Insights into the Origins of Lignocellulose Decay Capabilities.</title>
        <authorList>
            <person name="Nagy L.G."/>
            <person name="Riley R."/>
            <person name="Tritt A."/>
            <person name="Adam C."/>
            <person name="Daum C."/>
            <person name="Floudas D."/>
            <person name="Sun H."/>
            <person name="Yadav J.S."/>
            <person name="Pangilinan J."/>
            <person name="Larsson K.H."/>
            <person name="Matsuura K."/>
            <person name="Barry K."/>
            <person name="Labutti K."/>
            <person name="Kuo R."/>
            <person name="Ohm R.A."/>
            <person name="Bhattacharya S.S."/>
            <person name="Shirouzu T."/>
            <person name="Yoshinaga Y."/>
            <person name="Martin F.M."/>
            <person name="Grigoriev I.V."/>
            <person name="Hibbett D.S."/>
        </authorList>
    </citation>
    <scope>NUCLEOTIDE SEQUENCE [LARGE SCALE GENOMIC DNA]</scope>
    <source>
        <strain evidence="7 8">HHB10207 ss-3</strain>
    </source>
</reference>
<dbReference type="Gene3D" id="1.20.1280.290">
    <property type="match status" value="2"/>
</dbReference>
<dbReference type="Proteomes" id="UP000076798">
    <property type="component" value="Unassembled WGS sequence"/>
</dbReference>
<evidence type="ECO:0000256" key="2">
    <source>
        <dbReference type="ARBA" id="ARBA00022692"/>
    </source>
</evidence>
<evidence type="ECO:0000313" key="8">
    <source>
        <dbReference type="Proteomes" id="UP000076798"/>
    </source>
</evidence>
<feature type="transmembrane region" description="Helical" evidence="6">
    <location>
        <begin position="63"/>
        <end position="82"/>
    </location>
</feature>
<dbReference type="InterPro" id="IPR051415">
    <property type="entry name" value="LAAT-1"/>
</dbReference>
<keyword evidence="2 6" id="KW-0812">Transmembrane</keyword>
<feature type="transmembrane region" description="Helical" evidence="6">
    <location>
        <begin position="94"/>
        <end position="114"/>
    </location>
</feature>
<dbReference type="Pfam" id="PF04193">
    <property type="entry name" value="PQ-loop"/>
    <property type="match status" value="2"/>
</dbReference>
<feature type="transmembrane region" description="Helical" evidence="6">
    <location>
        <begin position="166"/>
        <end position="186"/>
    </location>
</feature>
<proteinExistence type="predicted"/>
<evidence type="ECO:0000256" key="4">
    <source>
        <dbReference type="ARBA" id="ARBA00023136"/>
    </source>
</evidence>
<dbReference type="GO" id="GO:0016020">
    <property type="term" value="C:membrane"/>
    <property type="evidence" value="ECO:0007669"/>
    <property type="project" value="UniProtKB-SubCell"/>
</dbReference>
<feature type="transmembrane region" description="Helical" evidence="6">
    <location>
        <begin position="192"/>
        <end position="215"/>
    </location>
</feature>
<dbReference type="PANTHER" id="PTHR16201:SF37">
    <property type="entry name" value="PQ-LOOP REPEAT-CONTAINING PROTEIN"/>
    <property type="match status" value="1"/>
</dbReference>
<keyword evidence="8" id="KW-1185">Reference proteome</keyword>
<accession>A0A165ZFA1</accession>
<comment type="subcellular location">
    <subcellularLocation>
        <location evidence="1">Membrane</location>
        <topology evidence="1">Multi-pass membrane protein</topology>
    </subcellularLocation>
</comment>
<protein>
    <recommendedName>
        <fullName evidence="9">PQ-loop-domain-containing protein</fullName>
    </recommendedName>
</protein>
<dbReference type="InterPro" id="IPR006603">
    <property type="entry name" value="PQ-loop_rpt"/>
</dbReference>
<evidence type="ECO:0008006" key="9">
    <source>
        <dbReference type="Google" id="ProtNLM"/>
    </source>
</evidence>
<evidence type="ECO:0000256" key="6">
    <source>
        <dbReference type="SAM" id="Phobius"/>
    </source>
</evidence>
<organism evidence="7 8">
    <name type="scientific">Sistotremastrum suecicum HHB10207 ss-3</name>
    <dbReference type="NCBI Taxonomy" id="1314776"/>
    <lineage>
        <taxon>Eukaryota</taxon>
        <taxon>Fungi</taxon>
        <taxon>Dikarya</taxon>
        <taxon>Basidiomycota</taxon>
        <taxon>Agaricomycotina</taxon>
        <taxon>Agaricomycetes</taxon>
        <taxon>Sistotremastrales</taxon>
        <taxon>Sistotremastraceae</taxon>
        <taxon>Sistotremastrum</taxon>
    </lineage>
</organism>
<feature type="transmembrane region" description="Helical" evidence="6">
    <location>
        <begin position="134"/>
        <end position="154"/>
    </location>
</feature>
<dbReference type="EMBL" id="KV428192">
    <property type="protein sequence ID" value="KZT34253.1"/>
    <property type="molecule type" value="Genomic_DNA"/>
</dbReference>
<keyword evidence="4 6" id="KW-0472">Membrane</keyword>
<dbReference type="SMART" id="SM00679">
    <property type="entry name" value="CTNS"/>
    <property type="match status" value="2"/>
</dbReference>